<evidence type="ECO:0000256" key="5">
    <source>
        <dbReference type="ARBA" id="ARBA00022840"/>
    </source>
</evidence>
<dbReference type="EMBL" id="HG992978">
    <property type="protein sequence ID" value="CAE7013544.1"/>
    <property type="molecule type" value="Genomic_DNA"/>
</dbReference>
<gene>
    <name evidence="6" type="ORF">PTTW11_02523</name>
</gene>
<proteinExistence type="predicted"/>
<evidence type="ECO:0000256" key="1">
    <source>
        <dbReference type="ARBA" id="ARBA00022527"/>
    </source>
</evidence>
<dbReference type="InterPro" id="IPR000719">
    <property type="entry name" value="Prot_kinase_dom"/>
</dbReference>
<dbReference type="PROSITE" id="PS50011">
    <property type="entry name" value="PROTEIN_KINASE_DOM"/>
    <property type="match status" value="1"/>
</dbReference>
<evidence type="ECO:0000256" key="4">
    <source>
        <dbReference type="ARBA" id="ARBA00022777"/>
    </source>
</evidence>
<keyword evidence="1" id="KW-0723">Serine/threonine-protein kinase</keyword>
<dbReference type="GO" id="GO:0004674">
    <property type="term" value="F:protein serine/threonine kinase activity"/>
    <property type="evidence" value="ECO:0007669"/>
    <property type="project" value="UniProtKB-KW"/>
</dbReference>
<dbReference type="Gene3D" id="1.10.510.10">
    <property type="entry name" value="Transferase(Phosphotransferase) domain 1"/>
    <property type="match status" value="1"/>
</dbReference>
<dbReference type="Pfam" id="PF00069">
    <property type="entry name" value="Pkinase"/>
    <property type="match status" value="1"/>
</dbReference>
<name>A0A6S6VTG5_9PLEO</name>
<sequence>MEWGSKVDIWSVATLVWDLFEDEHLFDAHDNEGNPSETHHVSEMVAYLGMPPLEYTQSNHMTKKVFDKQGHWTGGSKGVTIPNISLEERVSVLKGEEKELFLDLIRSMLRWRPEDRKSATELLKHPWMADTM</sequence>
<dbReference type="Proteomes" id="UP000472372">
    <property type="component" value="Chromosome 2"/>
</dbReference>
<keyword evidence="4" id="KW-0418">Kinase</keyword>
<dbReference type="SUPFAM" id="SSF56112">
    <property type="entry name" value="Protein kinase-like (PK-like)"/>
    <property type="match status" value="1"/>
</dbReference>
<accession>A0A6S6VTG5</accession>
<dbReference type="PANTHER" id="PTHR45646:SF11">
    <property type="entry name" value="SERINE_THREONINE-PROTEIN KINASE DOA"/>
    <property type="match status" value="1"/>
</dbReference>
<dbReference type="PANTHER" id="PTHR45646">
    <property type="entry name" value="SERINE/THREONINE-PROTEIN KINASE DOA-RELATED"/>
    <property type="match status" value="1"/>
</dbReference>
<dbReference type="AlphaFoldDB" id="A0A6S6VTG5"/>
<dbReference type="GO" id="GO:0005524">
    <property type="term" value="F:ATP binding"/>
    <property type="evidence" value="ECO:0007669"/>
    <property type="project" value="UniProtKB-KW"/>
</dbReference>
<keyword evidence="2" id="KW-0808">Transferase</keyword>
<evidence type="ECO:0000256" key="2">
    <source>
        <dbReference type="ARBA" id="ARBA00022679"/>
    </source>
</evidence>
<keyword evidence="3" id="KW-0547">Nucleotide-binding</keyword>
<evidence type="ECO:0000313" key="7">
    <source>
        <dbReference type="Proteomes" id="UP000472372"/>
    </source>
</evidence>
<protein>
    <submittedName>
        <fullName evidence="6">Uncharacterized protein</fullName>
    </submittedName>
</protein>
<evidence type="ECO:0000313" key="6">
    <source>
        <dbReference type="EMBL" id="CAE7013544.1"/>
    </source>
</evidence>
<dbReference type="GO" id="GO:0043484">
    <property type="term" value="P:regulation of RNA splicing"/>
    <property type="evidence" value="ECO:0007669"/>
    <property type="project" value="TreeGrafter"/>
</dbReference>
<evidence type="ECO:0000256" key="3">
    <source>
        <dbReference type="ARBA" id="ARBA00022741"/>
    </source>
</evidence>
<dbReference type="InterPro" id="IPR011009">
    <property type="entry name" value="Kinase-like_dom_sf"/>
</dbReference>
<dbReference type="InterPro" id="IPR051175">
    <property type="entry name" value="CLK_kinases"/>
</dbReference>
<organism evidence="6 7">
    <name type="scientific">Pyrenophora teres f. teres</name>
    <dbReference type="NCBI Taxonomy" id="97479"/>
    <lineage>
        <taxon>Eukaryota</taxon>
        <taxon>Fungi</taxon>
        <taxon>Dikarya</taxon>
        <taxon>Ascomycota</taxon>
        <taxon>Pezizomycotina</taxon>
        <taxon>Dothideomycetes</taxon>
        <taxon>Pleosporomycetidae</taxon>
        <taxon>Pleosporales</taxon>
        <taxon>Pleosporineae</taxon>
        <taxon>Pleosporaceae</taxon>
        <taxon>Pyrenophora</taxon>
    </lineage>
</organism>
<reference evidence="6" key="1">
    <citation type="submission" date="2021-02" db="EMBL/GenBank/DDBJ databases">
        <authorList>
            <person name="Syme A R."/>
            <person name="Syme A R."/>
            <person name="Moolhuijzen P."/>
        </authorList>
    </citation>
    <scope>NUCLEOTIDE SEQUENCE</scope>
    <source>
        <strain evidence="6">W1-1</strain>
    </source>
</reference>
<dbReference type="GO" id="GO:0005634">
    <property type="term" value="C:nucleus"/>
    <property type="evidence" value="ECO:0007669"/>
    <property type="project" value="TreeGrafter"/>
</dbReference>
<keyword evidence="5" id="KW-0067">ATP-binding</keyword>